<name>A0A811U2F7_CERCA</name>
<dbReference type="AlphaFoldDB" id="A0A811U2F7"/>
<keyword evidence="7" id="KW-0539">Nucleus</keyword>
<comment type="similarity">
    <text evidence="2">Belongs to the HEXIM family.</text>
</comment>
<dbReference type="OrthoDB" id="10058500at2759"/>
<organism evidence="10 11">
    <name type="scientific">Ceratitis capitata</name>
    <name type="common">Mediterranean fruit fly</name>
    <name type="synonym">Tephritis capitata</name>
    <dbReference type="NCBI Taxonomy" id="7213"/>
    <lineage>
        <taxon>Eukaryota</taxon>
        <taxon>Metazoa</taxon>
        <taxon>Ecdysozoa</taxon>
        <taxon>Arthropoda</taxon>
        <taxon>Hexapoda</taxon>
        <taxon>Insecta</taxon>
        <taxon>Pterygota</taxon>
        <taxon>Neoptera</taxon>
        <taxon>Endopterygota</taxon>
        <taxon>Diptera</taxon>
        <taxon>Brachycera</taxon>
        <taxon>Muscomorpha</taxon>
        <taxon>Tephritoidea</taxon>
        <taxon>Tephritidae</taxon>
        <taxon>Ceratitis</taxon>
        <taxon>Ceratitis</taxon>
    </lineage>
</organism>
<feature type="coiled-coil region" evidence="8">
    <location>
        <begin position="198"/>
        <end position="225"/>
    </location>
</feature>
<dbReference type="GO" id="GO:0097322">
    <property type="term" value="F:7SK snRNA binding"/>
    <property type="evidence" value="ECO:0007669"/>
    <property type="project" value="TreeGrafter"/>
</dbReference>
<dbReference type="EMBL" id="CAJHJT010000001">
    <property type="protein sequence ID" value="CAD6992801.1"/>
    <property type="molecule type" value="Genomic_DNA"/>
</dbReference>
<dbReference type="Proteomes" id="UP000606786">
    <property type="component" value="Unassembled WGS sequence"/>
</dbReference>
<dbReference type="GO" id="GO:0005654">
    <property type="term" value="C:nucleoplasm"/>
    <property type="evidence" value="ECO:0007669"/>
    <property type="project" value="TreeGrafter"/>
</dbReference>
<feature type="region of interest" description="Disordered" evidence="9">
    <location>
        <begin position="237"/>
        <end position="341"/>
    </location>
</feature>
<reference evidence="10" key="1">
    <citation type="submission" date="2020-11" db="EMBL/GenBank/DDBJ databases">
        <authorList>
            <person name="Whitehead M."/>
        </authorList>
    </citation>
    <scope>NUCLEOTIDE SEQUENCE</scope>
    <source>
        <strain evidence="10">EGII</strain>
    </source>
</reference>
<evidence type="ECO:0000313" key="10">
    <source>
        <dbReference type="EMBL" id="CAD6992801.1"/>
    </source>
</evidence>
<evidence type="ECO:0000313" key="11">
    <source>
        <dbReference type="Proteomes" id="UP000606786"/>
    </source>
</evidence>
<feature type="compositionally biased region" description="Basic residues" evidence="9">
    <location>
        <begin position="42"/>
        <end position="65"/>
    </location>
</feature>
<keyword evidence="3" id="KW-0678">Repressor</keyword>
<keyword evidence="4" id="KW-0805">Transcription regulation</keyword>
<keyword evidence="5 8" id="KW-0175">Coiled coil</keyword>
<comment type="subcellular location">
    <subcellularLocation>
        <location evidence="1">Nucleus</location>
    </subcellularLocation>
</comment>
<keyword evidence="11" id="KW-1185">Reference proteome</keyword>
<evidence type="ECO:0000256" key="8">
    <source>
        <dbReference type="SAM" id="Coils"/>
    </source>
</evidence>
<accession>A0A811U2F7</accession>
<feature type="compositionally biased region" description="Low complexity" evidence="9">
    <location>
        <begin position="255"/>
        <end position="275"/>
    </location>
</feature>
<comment type="caution">
    <text evidence="10">The sequence shown here is derived from an EMBL/GenBank/DDBJ whole genome shotgun (WGS) entry which is preliminary data.</text>
</comment>
<feature type="compositionally biased region" description="Polar residues" evidence="9">
    <location>
        <begin position="11"/>
        <end position="33"/>
    </location>
</feature>
<feature type="compositionally biased region" description="Low complexity" evidence="9">
    <location>
        <begin position="237"/>
        <end position="248"/>
    </location>
</feature>
<feature type="region of interest" description="Disordered" evidence="9">
    <location>
        <begin position="1"/>
        <end position="91"/>
    </location>
</feature>
<dbReference type="GO" id="GO:0000122">
    <property type="term" value="P:negative regulation of transcription by RNA polymerase II"/>
    <property type="evidence" value="ECO:0007669"/>
    <property type="project" value="InterPro"/>
</dbReference>
<dbReference type="InterPro" id="IPR024872">
    <property type="entry name" value="HEXIM"/>
</dbReference>
<dbReference type="Pfam" id="PF15313">
    <property type="entry name" value="HEXIM"/>
    <property type="match status" value="1"/>
</dbReference>
<feature type="compositionally biased region" description="Basic and acidic residues" evidence="9">
    <location>
        <begin position="1"/>
        <end position="10"/>
    </location>
</feature>
<dbReference type="PANTHER" id="PTHR13469:SF8">
    <property type="entry name" value="HEXIM P-TEFB COMPLEX SUBUNIT 1"/>
    <property type="match status" value="1"/>
</dbReference>
<dbReference type="PRINTS" id="PR02094">
    <property type="entry name" value="HEXIMFAMILY"/>
</dbReference>
<dbReference type="Gene3D" id="6.10.250.2910">
    <property type="match status" value="1"/>
</dbReference>
<dbReference type="GO" id="GO:0004861">
    <property type="term" value="F:cyclin-dependent protein serine/threonine kinase inhibitor activity"/>
    <property type="evidence" value="ECO:0007669"/>
    <property type="project" value="InterPro"/>
</dbReference>
<dbReference type="GO" id="GO:0005737">
    <property type="term" value="C:cytoplasm"/>
    <property type="evidence" value="ECO:0007669"/>
    <property type="project" value="InterPro"/>
</dbReference>
<proteinExistence type="inferred from homology"/>
<keyword evidence="6" id="KW-0804">Transcription</keyword>
<protein>
    <submittedName>
        <fullName evidence="10">(Mediterranean fruit fly) hypothetical protein</fullName>
    </submittedName>
</protein>
<sequence length="426" mass="47388">MENLVKKDTVVQDNLLHSENLLHSDSPNNKTCEQQPQNQQQKTKRKHRRGKPKAKNANKPYKKSNWKFQVPRPNFNGGGGGMNNRNGARPKILRSRSLVPYNTNKFLMEEHLAEVPSALLTPSGRTRDSSFSVDSEDNYFFSLPEDEEEFLTKEFANVYEKARVERLENLTKQQLIEECLQIEDRYSSDQGRQQQRISSEFMSKIRILEEKVRELSRENYNLRCQLMRSAAMAVAASPPSAAPPIGAACEPTPMDSSSVDSESDSSSSSSSSSSSNGSADIERPNNLRQRRQRRSCSSGSSLSDYRAFKENQQMESDEDDKIVTSPNVNVVTEGSSENKTAELPTEFVCEGRQSLESSSFEECIASPNDGIASLDAAMEDEFPSFSPLLGGVDTSPSCEMAISAAFRTQSHTKGAEDAGSAEQNYN</sequence>
<evidence type="ECO:0000256" key="2">
    <source>
        <dbReference type="ARBA" id="ARBA00008409"/>
    </source>
</evidence>
<evidence type="ECO:0000256" key="4">
    <source>
        <dbReference type="ARBA" id="ARBA00023015"/>
    </source>
</evidence>
<evidence type="ECO:0000256" key="3">
    <source>
        <dbReference type="ARBA" id="ARBA00022491"/>
    </source>
</evidence>
<dbReference type="PANTHER" id="PTHR13469">
    <property type="entry name" value="HEXAMETHYLENE BISACETAMIDE INDUCIBLE 1"/>
    <property type="match status" value="1"/>
</dbReference>
<evidence type="ECO:0000256" key="7">
    <source>
        <dbReference type="ARBA" id="ARBA00023242"/>
    </source>
</evidence>
<evidence type="ECO:0000256" key="5">
    <source>
        <dbReference type="ARBA" id="ARBA00023054"/>
    </source>
</evidence>
<evidence type="ECO:0000256" key="6">
    <source>
        <dbReference type="ARBA" id="ARBA00023163"/>
    </source>
</evidence>
<gene>
    <name evidence="10" type="ORF">CCAP1982_LOCUS1640</name>
</gene>
<evidence type="ECO:0000256" key="9">
    <source>
        <dbReference type="SAM" id="MobiDB-lite"/>
    </source>
</evidence>
<evidence type="ECO:0000256" key="1">
    <source>
        <dbReference type="ARBA" id="ARBA00004123"/>
    </source>
</evidence>
<feature type="compositionally biased region" description="Polar residues" evidence="9">
    <location>
        <begin position="324"/>
        <end position="338"/>
    </location>
</feature>